<evidence type="ECO:0008006" key="4">
    <source>
        <dbReference type="Google" id="ProtNLM"/>
    </source>
</evidence>
<protein>
    <recommendedName>
        <fullName evidence="4">VCBS repeat-containing protein</fullName>
    </recommendedName>
</protein>
<comment type="caution">
    <text evidence="2">The sequence shown here is derived from an EMBL/GenBank/DDBJ whole genome shotgun (WGS) entry which is preliminary data.</text>
</comment>
<keyword evidence="1" id="KW-0732">Signal</keyword>
<gene>
    <name evidence="2" type="ORF">C1634_016830</name>
</gene>
<accession>A0A316WE32</accession>
<feature type="chain" id="PRO_5016454954" description="VCBS repeat-containing protein" evidence="1">
    <location>
        <begin position="19"/>
        <end position="278"/>
    </location>
</feature>
<dbReference type="AlphaFoldDB" id="A0A316WE32"/>
<name>A0A316WE32_9FLAO</name>
<reference evidence="2 3" key="1">
    <citation type="submission" date="2018-04" db="EMBL/GenBank/DDBJ databases">
        <title>Chryseobacterium oncorhynchi 701B-08T from rainbow trout, and Chryseobacterium viscerum 687B-08T from diseased fish.</title>
        <authorList>
            <person name="Jeong J.-J."/>
            <person name="Lee Y.J."/>
            <person name="Pathiraja D."/>
            <person name="Park B."/>
            <person name="Choi I.-G."/>
            <person name="Kim K.D."/>
        </authorList>
    </citation>
    <scope>NUCLEOTIDE SEQUENCE [LARGE SCALE GENOMIC DNA]</scope>
    <source>
        <strain evidence="2 3">687B-08</strain>
    </source>
</reference>
<evidence type="ECO:0000256" key="1">
    <source>
        <dbReference type="SAM" id="SignalP"/>
    </source>
</evidence>
<dbReference type="NCBIfam" id="NF047539">
    <property type="entry name" value="XAC2610_fam"/>
    <property type="match status" value="1"/>
</dbReference>
<feature type="signal peptide" evidence="1">
    <location>
        <begin position="1"/>
        <end position="18"/>
    </location>
</feature>
<evidence type="ECO:0000313" key="3">
    <source>
        <dbReference type="Proteomes" id="UP000236413"/>
    </source>
</evidence>
<dbReference type="InterPro" id="IPR058087">
    <property type="entry name" value="XAC2610_dom"/>
</dbReference>
<dbReference type="EMBL" id="PPEG02000007">
    <property type="protein sequence ID" value="PWN59691.1"/>
    <property type="molecule type" value="Genomic_DNA"/>
</dbReference>
<proteinExistence type="predicted"/>
<organism evidence="2 3">
    <name type="scientific">Chryseobacterium viscerum</name>
    <dbReference type="NCBI Taxonomy" id="1037377"/>
    <lineage>
        <taxon>Bacteria</taxon>
        <taxon>Pseudomonadati</taxon>
        <taxon>Bacteroidota</taxon>
        <taxon>Flavobacteriia</taxon>
        <taxon>Flavobacteriales</taxon>
        <taxon>Weeksellaceae</taxon>
        <taxon>Chryseobacterium group</taxon>
        <taxon>Chryseobacterium</taxon>
    </lineage>
</organism>
<dbReference type="RefSeq" id="WP_109738791.1">
    <property type="nucleotide sequence ID" value="NZ_PPEG02000007.1"/>
</dbReference>
<sequence length="278" mass="31889">MKNLFLFCIIMVSVMISAQPFTLKSVGEAKEFTLTLYYGSEGKGAFVQYSGKKDIIPLQIKSFKVDKDGRSDGQPDIYYYIWNEMIGGKVNGVYRFEIMNHTASNISYTRGKDNRKFKLEMVEDEKYDGSDKYLLHGAVLAFNHFYNNHFTIHYPDGKKTAIELPSPDTPSFARQSTVADYNFDGYEDIAFSVPDEGMGVYRIFDIYLYNPGSKRFEKLKEPDYSRSSCSCLCDVAVEKEKKLLTTGCRGGARWHQDIYRFGKKGTLEWVATKKQTEE</sequence>
<evidence type="ECO:0000313" key="2">
    <source>
        <dbReference type="EMBL" id="PWN59691.1"/>
    </source>
</evidence>
<dbReference type="Proteomes" id="UP000236413">
    <property type="component" value="Unassembled WGS sequence"/>
</dbReference>